<feature type="compositionally biased region" description="Low complexity" evidence="1">
    <location>
        <begin position="431"/>
        <end position="441"/>
    </location>
</feature>
<feature type="compositionally biased region" description="Low complexity" evidence="1">
    <location>
        <begin position="236"/>
        <end position="245"/>
    </location>
</feature>
<evidence type="ECO:0000256" key="1">
    <source>
        <dbReference type="SAM" id="MobiDB-lite"/>
    </source>
</evidence>
<name>A0AAD6XPK5_9AGAR</name>
<reference evidence="2" key="1">
    <citation type="submission" date="2023-03" db="EMBL/GenBank/DDBJ databases">
        <title>Massive genome expansion in bonnet fungi (Mycena s.s.) driven by repeated elements and novel gene families across ecological guilds.</title>
        <authorList>
            <consortium name="Lawrence Berkeley National Laboratory"/>
            <person name="Harder C.B."/>
            <person name="Miyauchi S."/>
            <person name="Viragh M."/>
            <person name="Kuo A."/>
            <person name="Thoen E."/>
            <person name="Andreopoulos B."/>
            <person name="Lu D."/>
            <person name="Skrede I."/>
            <person name="Drula E."/>
            <person name="Henrissat B."/>
            <person name="Morin E."/>
            <person name="Kohler A."/>
            <person name="Barry K."/>
            <person name="LaButti K."/>
            <person name="Morin E."/>
            <person name="Salamov A."/>
            <person name="Lipzen A."/>
            <person name="Mereny Z."/>
            <person name="Hegedus B."/>
            <person name="Baldrian P."/>
            <person name="Stursova M."/>
            <person name="Weitz H."/>
            <person name="Taylor A."/>
            <person name="Grigoriev I.V."/>
            <person name="Nagy L.G."/>
            <person name="Martin F."/>
            <person name="Kauserud H."/>
        </authorList>
    </citation>
    <scope>NUCLEOTIDE SEQUENCE</scope>
    <source>
        <strain evidence="2">CBHHK173m</strain>
    </source>
</reference>
<feature type="compositionally biased region" description="Gly residues" evidence="1">
    <location>
        <begin position="551"/>
        <end position="565"/>
    </location>
</feature>
<feature type="compositionally biased region" description="Polar residues" evidence="1">
    <location>
        <begin position="288"/>
        <end position="305"/>
    </location>
</feature>
<keyword evidence="3" id="KW-1185">Reference proteome</keyword>
<accession>A0AAD6XPK5</accession>
<feature type="region of interest" description="Disordered" evidence="1">
    <location>
        <begin position="150"/>
        <end position="321"/>
    </location>
</feature>
<feature type="region of interest" description="Disordered" evidence="1">
    <location>
        <begin position="361"/>
        <end position="482"/>
    </location>
</feature>
<dbReference type="SMART" id="SM00667">
    <property type="entry name" value="LisH"/>
    <property type="match status" value="1"/>
</dbReference>
<feature type="compositionally biased region" description="Gly residues" evidence="1">
    <location>
        <begin position="442"/>
        <end position="453"/>
    </location>
</feature>
<dbReference type="AlphaFoldDB" id="A0AAD6XPK5"/>
<evidence type="ECO:0008006" key="4">
    <source>
        <dbReference type="Google" id="ProtNLM"/>
    </source>
</evidence>
<feature type="compositionally biased region" description="Polar residues" evidence="1">
    <location>
        <begin position="11"/>
        <end position="20"/>
    </location>
</feature>
<feature type="region of interest" description="Disordered" evidence="1">
    <location>
        <begin position="1"/>
        <end position="26"/>
    </location>
</feature>
<dbReference type="InterPro" id="IPR006594">
    <property type="entry name" value="LisH"/>
</dbReference>
<sequence length="733" mass="76859">MAGVAPPGSIPVSQTPSGDPSSAPPLSWEGDKMFNIYIYDYCYKRGFRKTAQELLLEADIPSDSTPPINARQGLLFEWWSVFWVLFTAKANGNGTEDAMLYTQHQAHQTSLKQNQNRPPPPQPMPMPPSQMQAMGRGGVNGIAPQRGFAPNGVMPNGIPQGNGQPPGPTAFVGGGMQPNGMMSGPPQPPGMGAQFMGQRPPQMGGPPRAPNGGPPFQSPTMAHSPPNPGQQPQPPQQHGAPPMGQLGPPHRGMLPPGQQGMNPGQPGMNPGQQTPTSSYQNIGGRPPSRSSTPQGMMNPSPSMVSRQPMVPGGDPREMNNNELQSIPMGVVNVLKADLGLGDKNIHQLTLHDKQRILMLHKQRSQKPGQASNAAAGPSMQAPPQRRSNKRNSTSPGEDPQQPDDGRNGSSPKRVRRSPMEQQISAPGMGYQQHPNQPQSQPGGPGGPQQGMGNGMMRPMGGPMNGGFPQPGQPNMQGMPGSMGMLGNMNPMMSNMPNSMPNTMSPQMHAQTAMYRQGMHMQHQNRMGGMSAGSPGSDPSFNPGVPMPPGAGGPGPGQQGPPGGQGQFAPGSRLAGPPNAKPMSMLPPPSPAKDQNVKQENKGPPNGHPEGSPRNQPLLGPNPPGTAPPTPGPNQGQPGQQGQGQGPGQNTAPSPGMMINPNPGSMNPVAMALPPAPSSADNLFSTDFIQSVAGGLDEFDVGMFRGDGDINFERDFGQWFNPDDVGGSMELGKQ</sequence>
<feature type="compositionally biased region" description="Pro residues" evidence="1">
    <location>
        <begin position="619"/>
        <end position="631"/>
    </location>
</feature>
<organism evidence="2 3">
    <name type="scientific">Mycena belliarum</name>
    <dbReference type="NCBI Taxonomy" id="1033014"/>
    <lineage>
        <taxon>Eukaryota</taxon>
        <taxon>Fungi</taxon>
        <taxon>Dikarya</taxon>
        <taxon>Basidiomycota</taxon>
        <taxon>Agaricomycotina</taxon>
        <taxon>Agaricomycetes</taxon>
        <taxon>Agaricomycetidae</taxon>
        <taxon>Agaricales</taxon>
        <taxon>Marasmiineae</taxon>
        <taxon>Mycenaceae</taxon>
        <taxon>Mycena</taxon>
    </lineage>
</organism>
<evidence type="ECO:0000313" key="3">
    <source>
        <dbReference type="Proteomes" id="UP001222325"/>
    </source>
</evidence>
<protein>
    <recommendedName>
        <fullName evidence="4">LisH domain-containing protein</fullName>
    </recommendedName>
</protein>
<feature type="compositionally biased region" description="Low complexity" evidence="1">
    <location>
        <begin position="255"/>
        <end position="273"/>
    </location>
</feature>
<feature type="compositionally biased region" description="Polar residues" evidence="1">
    <location>
        <begin position="106"/>
        <end position="116"/>
    </location>
</feature>
<feature type="compositionally biased region" description="Low complexity" evidence="1">
    <location>
        <begin position="454"/>
        <end position="482"/>
    </location>
</feature>
<dbReference type="EMBL" id="JARJCN010000023">
    <property type="protein sequence ID" value="KAJ7089768.1"/>
    <property type="molecule type" value="Genomic_DNA"/>
</dbReference>
<proteinExistence type="predicted"/>
<feature type="compositionally biased region" description="Pro residues" evidence="1">
    <location>
        <begin position="117"/>
        <end position="126"/>
    </location>
</feature>
<feature type="region of interest" description="Disordered" evidence="1">
    <location>
        <begin position="106"/>
        <end position="126"/>
    </location>
</feature>
<feature type="compositionally biased region" description="Pro residues" evidence="1">
    <location>
        <begin position="203"/>
        <end position="217"/>
    </location>
</feature>
<gene>
    <name evidence="2" type="ORF">B0H15DRAFT_949030</name>
</gene>
<feature type="compositionally biased region" description="Low complexity" evidence="1">
    <location>
        <begin position="178"/>
        <end position="202"/>
    </location>
</feature>
<dbReference type="PROSITE" id="PS50896">
    <property type="entry name" value="LISH"/>
    <property type="match status" value="1"/>
</dbReference>
<feature type="compositionally biased region" description="Pro residues" evidence="1">
    <location>
        <begin position="225"/>
        <end position="235"/>
    </location>
</feature>
<comment type="caution">
    <text evidence="2">The sequence shown here is derived from an EMBL/GenBank/DDBJ whole genome shotgun (WGS) entry which is preliminary data.</text>
</comment>
<feature type="region of interest" description="Disordered" evidence="1">
    <location>
        <begin position="524"/>
        <end position="672"/>
    </location>
</feature>
<dbReference type="Proteomes" id="UP001222325">
    <property type="component" value="Unassembled WGS sequence"/>
</dbReference>
<dbReference type="PANTHER" id="PTHR44376">
    <property type="entry name" value="TRANSCRIPTIONAL REGULATOR OF FILAMENTOUS GROWTH FLO8"/>
    <property type="match status" value="1"/>
</dbReference>
<evidence type="ECO:0000313" key="2">
    <source>
        <dbReference type="EMBL" id="KAJ7089768.1"/>
    </source>
</evidence>
<dbReference type="GO" id="GO:0003714">
    <property type="term" value="F:transcription corepressor activity"/>
    <property type="evidence" value="ECO:0007669"/>
    <property type="project" value="InterPro"/>
</dbReference>
<dbReference type="InterPro" id="IPR044716">
    <property type="entry name" value="LEUNIG-like"/>
</dbReference>
<dbReference type="PANTHER" id="PTHR44376:SF5">
    <property type="entry name" value="TRANSCRIPTIONAL COREPRESSOR LEUNIG ISOFORM X1"/>
    <property type="match status" value="1"/>
</dbReference>